<dbReference type="InterPro" id="IPR000595">
    <property type="entry name" value="cNMP-bd_dom"/>
</dbReference>
<name>A0A812T7U3_SYMPI</name>
<dbReference type="Proteomes" id="UP000649617">
    <property type="component" value="Unassembled WGS sequence"/>
</dbReference>
<dbReference type="SUPFAM" id="SSF51206">
    <property type="entry name" value="cAMP-binding domain-like"/>
    <property type="match status" value="1"/>
</dbReference>
<evidence type="ECO:0000256" key="5">
    <source>
        <dbReference type="ARBA" id="ARBA00023065"/>
    </source>
</evidence>
<dbReference type="InterPro" id="IPR050818">
    <property type="entry name" value="KCNH_animal-type"/>
</dbReference>
<dbReference type="OrthoDB" id="419017at2759"/>
<evidence type="ECO:0000313" key="10">
    <source>
        <dbReference type="Proteomes" id="UP000649617"/>
    </source>
</evidence>
<dbReference type="Pfam" id="PF13640">
    <property type="entry name" value="2OG-FeII_Oxy_3"/>
    <property type="match status" value="1"/>
</dbReference>
<evidence type="ECO:0000313" key="9">
    <source>
        <dbReference type="EMBL" id="CAE7523511.1"/>
    </source>
</evidence>
<sequence>MIATSSINTDEAIITVPAKRALQVTTGGSCPAGDDFAAVEDWQQLPWWAQLAMLVLREAKAGERSFLKDWVASLPRDFPEIPMNWSEDELGLLEYPPIHQQIEKQRLELQEAFQKAQSCRLDFSEAEFRWAVQVVRSRAFSGPYEGRNAKDRLAQLAFTAALAGVAVASGALSLEASLNGALAAALAIPLQDFLVGQTSELKRHVVCPVVDYLNHDSNAISDIAYEYFGNMFAVRVNGAFEDGEEVCINYGEKRSNDTLLQFYGFVERDNANDTYTVDLLQHLDEEAAANGQKLEVRLSRTGPDDESLERLLSLLADGRAPGPNEEAMAWKAVAIACEAELQRRSAGAAHQLEMAGTGVRALASRFAIEKEKVLLACRAHAESRCRPATAAPLSLLSRATIVPSFQDAETWKHDWAHGIFTASDLAALRSEGFVVLPAAFDASLASTCREECEKLDTVATTVTTNRCNRGSRSAWLDFGYAEGLAELEERLPALTRLGRMLAGLPAHVHGLGGFGEALQVHPAAMIAVYPEQAATYALHKDSYAPADNDPATGATRRLTILAYLNDWREGHGGELRLHSGKEKPACGGTFPLWEPLGHDGCVAKILPAVGLAGDTAIPLKEVCRLNGASFNNRDYNRESFKDALSQILGELESSLLEAHERSTGSGRRRSRVECTLDQSVESDQPKEGPVLTLSSVAPHAKLSYFGSPTESVGAVRSMPSGGENSSVRARKQSSVSRKSTASARSRVRPSAKIAVADPRTFHNTFAEKRLSEESDQEVKARAMSGSKDEGILRLTLAAWKEYAFHVDNDDDDISEHELEVLKESALREWPSDPEAYASLTRMLTGELNSSKADDERRNSFSESFWRKRLITRPHSRKRMLWDLFGLVLVVWDIFAIPMNAFELTDVAILTVVNWTSTVFWTIDLPTNFFNSFYRAGHVVLDPREIALQYLRTWFTIDVSVLGLDWCFLALDVAFASDSDEDGAGNNYLRIMRMSRGLKILRILRLVRLAKLFPKFHTAFVAVQSDSVRLSLGALFAVVIVVTMNHYVACGWFALGYWDTSAPVTWVAVHDLSGDLASFKGRLGYQYFTSLHWALCQFTPASIEVNAVNTSERIYTVCTIICGLISFSSFVSNITSSMTQLRNLNSEKQKQQASLRQYFSQNEVPPEVSKCIYDWINSHRKNHRVRVHEDDVEPLAEVPERLKFKLREAVYRPVLCRHPFFMEFREADGRTLDRLCHQALSEIRVSTEHTIFMKGQQALGMYFVNGGELEYWRSALVDPVPIQTGDWLSEVALWVNWRHCGTLAAKCQSDLMHVDTDMFKSLIATCSKVGRRLVRGYAASFVRHECEAQPPGAWLGDLCCGYEAIAALLENTMHKSQPMEEHLKSVTATDLFKDHCRESVFPCSVGLEKMTPVLAIGTHEVRKPRTKLEL</sequence>
<feature type="domain" description="Cyclic nucleotide-binding" evidence="8">
    <location>
        <begin position="1222"/>
        <end position="1339"/>
    </location>
</feature>
<dbReference type="CDD" id="cd00038">
    <property type="entry name" value="CAP_ED"/>
    <property type="match status" value="1"/>
</dbReference>
<keyword evidence="10" id="KW-1185">Reference proteome</keyword>
<dbReference type="SUPFAM" id="SSF82199">
    <property type="entry name" value="SET domain"/>
    <property type="match status" value="1"/>
</dbReference>
<dbReference type="InterPro" id="IPR005821">
    <property type="entry name" value="Ion_trans_dom"/>
</dbReference>
<accession>A0A812T7U3</accession>
<proteinExistence type="predicted"/>
<keyword evidence="3" id="KW-0812">Transmembrane</keyword>
<evidence type="ECO:0000256" key="1">
    <source>
        <dbReference type="ARBA" id="ARBA00004141"/>
    </source>
</evidence>
<comment type="subcellular location">
    <subcellularLocation>
        <location evidence="1">Membrane</location>
        <topology evidence="1">Multi-pass membrane protein</topology>
    </subcellularLocation>
</comment>
<dbReference type="PROSITE" id="PS50042">
    <property type="entry name" value="CNMP_BINDING_3"/>
    <property type="match status" value="1"/>
</dbReference>
<gene>
    <name evidence="9" type="primary">eag</name>
    <name evidence="9" type="ORF">SPIL2461_LOCUS13725</name>
</gene>
<dbReference type="EMBL" id="CAJNIZ010030413">
    <property type="protein sequence ID" value="CAE7523511.1"/>
    <property type="molecule type" value="Genomic_DNA"/>
</dbReference>
<evidence type="ECO:0000259" key="8">
    <source>
        <dbReference type="PROSITE" id="PS50042"/>
    </source>
</evidence>
<dbReference type="InterPro" id="IPR044862">
    <property type="entry name" value="Pro_4_hyd_alph_FE2OG_OXY"/>
</dbReference>
<keyword evidence="4" id="KW-1133">Transmembrane helix</keyword>
<feature type="region of interest" description="Disordered" evidence="7">
    <location>
        <begin position="658"/>
        <end position="690"/>
    </location>
</feature>
<dbReference type="Pfam" id="PF00520">
    <property type="entry name" value="Ion_trans"/>
    <property type="match status" value="1"/>
</dbReference>
<dbReference type="Gene3D" id="2.60.120.620">
    <property type="entry name" value="q2cbj1_9rhob like domain"/>
    <property type="match status" value="1"/>
</dbReference>
<evidence type="ECO:0000256" key="7">
    <source>
        <dbReference type="SAM" id="MobiDB-lite"/>
    </source>
</evidence>
<keyword evidence="6" id="KW-0472">Membrane</keyword>
<protein>
    <submittedName>
        <fullName evidence="9">Eag protein</fullName>
    </submittedName>
</protein>
<feature type="compositionally biased region" description="Polar residues" evidence="7">
    <location>
        <begin position="722"/>
        <end position="743"/>
    </location>
</feature>
<dbReference type="Gene3D" id="3.90.1410.10">
    <property type="entry name" value="set domain protein methyltransferase, domain 1"/>
    <property type="match status" value="1"/>
</dbReference>
<dbReference type="GO" id="GO:0042391">
    <property type="term" value="P:regulation of membrane potential"/>
    <property type="evidence" value="ECO:0007669"/>
    <property type="project" value="TreeGrafter"/>
</dbReference>
<evidence type="ECO:0000256" key="3">
    <source>
        <dbReference type="ARBA" id="ARBA00022692"/>
    </source>
</evidence>
<dbReference type="SUPFAM" id="SSF81324">
    <property type="entry name" value="Voltage-gated potassium channels"/>
    <property type="match status" value="1"/>
</dbReference>
<dbReference type="Gene3D" id="2.60.120.10">
    <property type="entry name" value="Jelly Rolls"/>
    <property type="match status" value="1"/>
</dbReference>
<keyword evidence="5" id="KW-0406">Ion transport</keyword>
<dbReference type="InterPro" id="IPR018490">
    <property type="entry name" value="cNMP-bd_dom_sf"/>
</dbReference>
<dbReference type="CDD" id="cd10527">
    <property type="entry name" value="SET_LSMT"/>
    <property type="match status" value="1"/>
</dbReference>
<feature type="region of interest" description="Disordered" evidence="7">
    <location>
        <begin position="709"/>
        <end position="750"/>
    </location>
</feature>
<dbReference type="InterPro" id="IPR014710">
    <property type="entry name" value="RmlC-like_jellyroll"/>
</dbReference>
<dbReference type="PANTHER" id="PTHR10217">
    <property type="entry name" value="VOLTAGE AND LIGAND GATED POTASSIUM CHANNEL"/>
    <property type="match status" value="1"/>
</dbReference>
<dbReference type="Gene3D" id="1.10.287.70">
    <property type="match status" value="1"/>
</dbReference>
<dbReference type="InterPro" id="IPR046341">
    <property type="entry name" value="SET_dom_sf"/>
</dbReference>
<evidence type="ECO:0000256" key="6">
    <source>
        <dbReference type="ARBA" id="ARBA00023136"/>
    </source>
</evidence>
<comment type="caution">
    <text evidence="9">The sequence shown here is derived from an EMBL/GenBank/DDBJ whole genome shotgun (WGS) entry which is preliminary data.</text>
</comment>
<dbReference type="GO" id="GO:0005886">
    <property type="term" value="C:plasma membrane"/>
    <property type="evidence" value="ECO:0007669"/>
    <property type="project" value="TreeGrafter"/>
</dbReference>
<reference evidence="9" key="1">
    <citation type="submission" date="2021-02" db="EMBL/GenBank/DDBJ databases">
        <authorList>
            <person name="Dougan E. K."/>
            <person name="Rhodes N."/>
            <person name="Thang M."/>
            <person name="Chan C."/>
        </authorList>
    </citation>
    <scope>NUCLEOTIDE SEQUENCE</scope>
</reference>
<evidence type="ECO:0000256" key="4">
    <source>
        <dbReference type="ARBA" id="ARBA00022989"/>
    </source>
</evidence>
<organism evidence="9 10">
    <name type="scientific">Symbiodinium pilosum</name>
    <name type="common">Dinoflagellate</name>
    <dbReference type="NCBI Taxonomy" id="2952"/>
    <lineage>
        <taxon>Eukaryota</taxon>
        <taxon>Sar</taxon>
        <taxon>Alveolata</taxon>
        <taxon>Dinophyceae</taxon>
        <taxon>Suessiales</taxon>
        <taxon>Symbiodiniaceae</taxon>
        <taxon>Symbiodinium</taxon>
    </lineage>
</organism>
<keyword evidence="2" id="KW-0813">Transport</keyword>
<evidence type="ECO:0000256" key="2">
    <source>
        <dbReference type="ARBA" id="ARBA00022448"/>
    </source>
</evidence>
<dbReference type="GO" id="GO:0005249">
    <property type="term" value="F:voltage-gated potassium channel activity"/>
    <property type="evidence" value="ECO:0007669"/>
    <property type="project" value="TreeGrafter"/>
</dbReference>
<dbReference type="PANTHER" id="PTHR10217:SF435">
    <property type="entry name" value="POTASSIUM VOLTAGE-GATED CHANNEL PROTEIN EAG"/>
    <property type="match status" value="1"/>
</dbReference>